<evidence type="ECO:0008006" key="10">
    <source>
        <dbReference type="Google" id="ProtNLM"/>
    </source>
</evidence>
<dbReference type="PROSITE" id="PS50280">
    <property type="entry name" value="SET"/>
    <property type="match status" value="1"/>
</dbReference>
<dbReference type="PROSITE" id="PS50868">
    <property type="entry name" value="POST_SET"/>
    <property type="match status" value="1"/>
</dbReference>
<keyword evidence="9" id="KW-1185">Reference proteome</keyword>
<evidence type="ECO:0000313" key="9">
    <source>
        <dbReference type="Proteomes" id="UP000253426"/>
    </source>
</evidence>
<keyword evidence="3" id="KW-0489">Methyltransferase</keyword>
<comment type="subcellular location">
    <subcellularLocation>
        <location evidence="1">Chromosome</location>
    </subcellularLocation>
</comment>
<dbReference type="Pfam" id="PF00856">
    <property type="entry name" value="SET"/>
    <property type="match status" value="1"/>
</dbReference>
<evidence type="ECO:0000313" key="8">
    <source>
        <dbReference type="EMBL" id="RBP37370.1"/>
    </source>
</evidence>
<dbReference type="SUPFAM" id="SSF82199">
    <property type="entry name" value="SET domain"/>
    <property type="match status" value="1"/>
</dbReference>
<name>A0A366H7T5_9BACT</name>
<accession>A0A366H7T5</accession>
<evidence type="ECO:0000259" key="6">
    <source>
        <dbReference type="PROSITE" id="PS50280"/>
    </source>
</evidence>
<keyword evidence="4" id="KW-0808">Transferase</keyword>
<feature type="domain" description="SET" evidence="6">
    <location>
        <begin position="9"/>
        <end position="128"/>
    </location>
</feature>
<dbReference type="InterPro" id="IPR003616">
    <property type="entry name" value="Post-SET_dom"/>
</dbReference>
<evidence type="ECO:0000256" key="2">
    <source>
        <dbReference type="ARBA" id="ARBA00022454"/>
    </source>
</evidence>
<evidence type="ECO:0000259" key="7">
    <source>
        <dbReference type="PROSITE" id="PS50868"/>
    </source>
</evidence>
<sequence length="188" mass="21547">MSASRAKEEPLYLVRNSPIHGRGLYARKFIEKDTWIVQYVGEKVDKDESDRRANALLESSKDTGGAKVYMFILNDEWDIDGDVDWNDARLANHSCDPNVEAQTWEEKEIWFVALRDIQPGEELTFNYGFDLEHWEEHPCQCGTKRCIGYIAAEEYWPTLKRKIAGKKAAKTRKRKMASSATALAQAGE</sequence>
<evidence type="ECO:0000256" key="5">
    <source>
        <dbReference type="ARBA" id="ARBA00022691"/>
    </source>
</evidence>
<keyword evidence="5" id="KW-0949">S-adenosyl-L-methionine</keyword>
<dbReference type="OrthoDB" id="9790349at2"/>
<comment type="caution">
    <text evidence="8">The sequence shown here is derived from an EMBL/GenBank/DDBJ whole genome shotgun (WGS) entry which is preliminary data.</text>
</comment>
<reference evidence="8 9" key="1">
    <citation type="submission" date="2018-06" db="EMBL/GenBank/DDBJ databases">
        <title>Genomic Encyclopedia of Type Strains, Phase IV (KMG-IV): sequencing the most valuable type-strain genomes for metagenomic binning, comparative biology and taxonomic classification.</title>
        <authorList>
            <person name="Goeker M."/>
        </authorList>
    </citation>
    <scope>NUCLEOTIDE SEQUENCE [LARGE SCALE GENOMIC DNA]</scope>
    <source>
        <strain evidence="8 9">DSM 25532</strain>
    </source>
</reference>
<dbReference type="SMART" id="SM00317">
    <property type="entry name" value="SET"/>
    <property type="match status" value="1"/>
</dbReference>
<evidence type="ECO:0000256" key="4">
    <source>
        <dbReference type="ARBA" id="ARBA00022679"/>
    </source>
</evidence>
<dbReference type="InterPro" id="IPR001214">
    <property type="entry name" value="SET_dom"/>
</dbReference>
<dbReference type="AlphaFoldDB" id="A0A366H7T5"/>
<dbReference type="EMBL" id="QNRR01000014">
    <property type="protein sequence ID" value="RBP37370.1"/>
    <property type="molecule type" value="Genomic_DNA"/>
</dbReference>
<protein>
    <recommendedName>
        <fullName evidence="10">SET domain-containing protein</fullName>
    </recommendedName>
</protein>
<dbReference type="GO" id="GO:0005694">
    <property type="term" value="C:chromosome"/>
    <property type="evidence" value="ECO:0007669"/>
    <property type="project" value="UniProtKB-SubCell"/>
</dbReference>
<proteinExistence type="predicted"/>
<keyword evidence="2" id="KW-0158">Chromosome</keyword>
<dbReference type="GO" id="GO:0032259">
    <property type="term" value="P:methylation"/>
    <property type="evidence" value="ECO:0007669"/>
    <property type="project" value="UniProtKB-KW"/>
</dbReference>
<dbReference type="PANTHER" id="PTHR22884">
    <property type="entry name" value="SET DOMAIN PROTEINS"/>
    <property type="match status" value="1"/>
</dbReference>
<dbReference type="GO" id="GO:0008168">
    <property type="term" value="F:methyltransferase activity"/>
    <property type="evidence" value="ECO:0007669"/>
    <property type="project" value="UniProtKB-KW"/>
</dbReference>
<feature type="domain" description="Post-SET" evidence="7">
    <location>
        <begin position="135"/>
        <end position="151"/>
    </location>
</feature>
<dbReference type="InterPro" id="IPR050777">
    <property type="entry name" value="SET2_Histone-Lys_MeTrsfase"/>
</dbReference>
<evidence type="ECO:0000256" key="3">
    <source>
        <dbReference type="ARBA" id="ARBA00022603"/>
    </source>
</evidence>
<gene>
    <name evidence="8" type="ORF">DES53_114108</name>
</gene>
<dbReference type="RefSeq" id="WP_113961594.1">
    <property type="nucleotide sequence ID" value="NZ_QNRR01000014.1"/>
</dbReference>
<dbReference type="InterPro" id="IPR046341">
    <property type="entry name" value="SET_dom_sf"/>
</dbReference>
<dbReference type="Proteomes" id="UP000253426">
    <property type="component" value="Unassembled WGS sequence"/>
</dbReference>
<dbReference type="Gene3D" id="2.170.270.10">
    <property type="entry name" value="SET domain"/>
    <property type="match status" value="1"/>
</dbReference>
<evidence type="ECO:0000256" key="1">
    <source>
        <dbReference type="ARBA" id="ARBA00004286"/>
    </source>
</evidence>
<organism evidence="8 9">
    <name type="scientific">Roseimicrobium gellanilyticum</name>
    <dbReference type="NCBI Taxonomy" id="748857"/>
    <lineage>
        <taxon>Bacteria</taxon>
        <taxon>Pseudomonadati</taxon>
        <taxon>Verrucomicrobiota</taxon>
        <taxon>Verrucomicrobiia</taxon>
        <taxon>Verrucomicrobiales</taxon>
        <taxon>Verrucomicrobiaceae</taxon>
        <taxon>Roseimicrobium</taxon>
    </lineage>
</organism>